<dbReference type="InterPro" id="IPR011050">
    <property type="entry name" value="Pectin_lyase_fold/virulence"/>
</dbReference>
<dbReference type="AlphaFoldDB" id="X1H080"/>
<organism evidence="1">
    <name type="scientific">marine sediment metagenome</name>
    <dbReference type="NCBI Taxonomy" id="412755"/>
    <lineage>
        <taxon>unclassified sequences</taxon>
        <taxon>metagenomes</taxon>
        <taxon>ecological metagenomes</taxon>
    </lineage>
</organism>
<dbReference type="Gene3D" id="2.160.20.10">
    <property type="entry name" value="Single-stranded right-handed beta-helix, Pectin lyase-like"/>
    <property type="match status" value="1"/>
</dbReference>
<name>X1H080_9ZZZZ</name>
<evidence type="ECO:0000313" key="1">
    <source>
        <dbReference type="EMBL" id="GAH63556.1"/>
    </source>
</evidence>
<dbReference type="EMBL" id="BARU01033086">
    <property type="protein sequence ID" value="GAH63556.1"/>
    <property type="molecule type" value="Genomic_DNA"/>
</dbReference>
<protein>
    <submittedName>
        <fullName evidence="1">Uncharacterized protein</fullName>
    </submittedName>
</protein>
<reference evidence="1" key="1">
    <citation type="journal article" date="2014" name="Front. Microbiol.">
        <title>High frequency of phylogenetically diverse reductive dehalogenase-homologous genes in deep subseafloor sedimentary metagenomes.</title>
        <authorList>
            <person name="Kawai M."/>
            <person name="Futagami T."/>
            <person name="Toyoda A."/>
            <person name="Takaki Y."/>
            <person name="Nishi S."/>
            <person name="Hori S."/>
            <person name="Arai W."/>
            <person name="Tsubouchi T."/>
            <person name="Morono Y."/>
            <person name="Uchiyama I."/>
            <person name="Ito T."/>
            <person name="Fujiyama A."/>
            <person name="Inagaki F."/>
            <person name="Takami H."/>
        </authorList>
    </citation>
    <scope>NUCLEOTIDE SEQUENCE</scope>
    <source>
        <strain evidence="1">Expedition CK06-06</strain>
    </source>
</reference>
<dbReference type="InterPro" id="IPR012334">
    <property type="entry name" value="Pectin_lyas_fold"/>
</dbReference>
<comment type="caution">
    <text evidence="1">The sequence shown here is derived from an EMBL/GenBank/DDBJ whole genome shotgun (WGS) entry which is preliminary data.</text>
</comment>
<gene>
    <name evidence="1" type="ORF">S03H2_52098</name>
</gene>
<dbReference type="SUPFAM" id="SSF51126">
    <property type="entry name" value="Pectin lyase-like"/>
    <property type="match status" value="1"/>
</dbReference>
<sequence length="93" mass="9679">MAMNLGSWATRSVATVVVATDGTGDTNDIQEGINLLPATGGCVYLKEGTYTITAAIIIPNDNISIIGCGHCSIITTTSNITMISATDVDRILF</sequence>
<accession>X1H080</accession>
<proteinExistence type="predicted"/>